<evidence type="ECO:0000259" key="1">
    <source>
        <dbReference type="Pfam" id="PF00144"/>
    </source>
</evidence>
<proteinExistence type="predicted"/>
<dbReference type="RefSeq" id="WP_058184664.1">
    <property type="nucleotide sequence ID" value="NZ_LMTZ01000152.1"/>
</dbReference>
<keyword evidence="4" id="KW-1185">Reference proteome</keyword>
<name>A0A0V7ZDM1_9CYAN</name>
<organism evidence="3 4">
    <name type="scientific">Mastigocoleus testarum BC008</name>
    <dbReference type="NCBI Taxonomy" id="371196"/>
    <lineage>
        <taxon>Bacteria</taxon>
        <taxon>Bacillati</taxon>
        <taxon>Cyanobacteriota</taxon>
        <taxon>Cyanophyceae</taxon>
        <taxon>Nostocales</taxon>
        <taxon>Hapalosiphonaceae</taxon>
        <taxon>Mastigocoleus</taxon>
    </lineage>
</organism>
<dbReference type="InterPro" id="IPR001466">
    <property type="entry name" value="Beta-lactam-related"/>
</dbReference>
<dbReference type="PANTHER" id="PTHR46825:SF9">
    <property type="entry name" value="BETA-LACTAMASE-RELATED DOMAIN-CONTAINING PROTEIN"/>
    <property type="match status" value="1"/>
</dbReference>
<feature type="domain" description="Beta-lactamase-related" evidence="1">
    <location>
        <begin position="77"/>
        <end position="373"/>
    </location>
</feature>
<dbReference type="Pfam" id="PF00144">
    <property type="entry name" value="Beta-lactamase"/>
    <property type="match status" value="1"/>
</dbReference>
<reference evidence="3 4" key="1">
    <citation type="journal article" date="2015" name="Genome Announc.">
        <title>Draft Genome of the Euendolithic (true boring) Cyanobacterium Mastigocoleus testarum strain BC008.</title>
        <authorList>
            <person name="Guida B.S."/>
            <person name="Garcia-Pichel F."/>
        </authorList>
    </citation>
    <scope>NUCLEOTIDE SEQUENCE [LARGE SCALE GENOMIC DNA]</scope>
    <source>
        <strain evidence="3 4">BC008</strain>
    </source>
</reference>
<dbReference type="EMBL" id="LMTZ01000153">
    <property type="protein sequence ID" value="KST62552.1"/>
    <property type="molecule type" value="Genomic_DNA"/>
</dbReference>
<dbReference type="PROSITE" id="PS51257">
    <property type="entry name" value="PROKAR_LIPOPROTEIN"/>
    <property type="match status" value="1"/>
</dbReference>
<dbReference type="PANTHER" id="PTHR46825">
    <property type="entry name" value="D-ALANYL-D-ALANINE-CARBOXYPEPTIDASE/ENDOPEPTIDASE AMPH"/>
    <property type="match status" value="1"/>
</dbReference>
<evidence type="ECO:0000313" key="4">
    <source>
        <dbReference type="Proteomes" id="UP000053372"/>
    </source>
</evidence>
<evidence type="ECO:0000313" key="3">
    <source>
        <dbReference type="EMBL" id="KST62590.1"/>
    </source>
</evidence>
<dbReference type="SUPFAM" id="SSF56601">
    <property type="entry name" value="beta-lactamase/transpeptidase-like"/>
    <property type="match status" value="1"/>
</dbReference>
<sequence length="408" mass="45509">MIFKSYSSSLVVVICSSLLISLYGCVFKENNLLNNQTSSKNQTTSNDNQLTNVRNISTAERINKISLYLEILEENGFSGAVLVSQNDKIIFENGYGLADRKNRIPITPKTVFDSGSLSKQFTAAAILHLEEQGKLKVEDTLAKFFHDVPSDKAKITLHQLLTHSSGLPEYAFDSDFAKLSRQQAQKLVFKARLKTSPGTKYLYSDTGYGLLAIIVEVVSGKSFQDYLKDNLFKPANMLNTGFYNDPQWSQVTVAHGYNNGKDFGSAAERPGPYWGLVGFGGVLTTVEDLYFWNIALEKNLILSRTSTKKLFAPHIKENKDGKSYYGYGWVTEEIPGYGKIISHDGATDSQNAIFIKYADSNNTVVIVLSNRIDEGWFGKETFYGTQTGETLGINILRDNFRTLPDYAN</sequence>
<dbReference type="InterPro" id="IPR012338">
    <property type="entry name" value="Beta-lactam/transpept-like"/>
</dbReference>
<evidence type="ECO:0000313" key="2">
    <source>
        <dbReference type="EMBL" id="KST62552.1"/>
    </source>
</evidence>
<gene>
    <name evidence="2" type="ORF">BC008_10300</name>
    <name evidence="3" type="ORF">BC008_10495</name>
</gene>
<dbReference type="EMBL" id="LMTZ01000152">
    <property type="protein sequence ID" value="KST62590.1"/>
    <property type="molecule type" value="Genomic_DNA"/>
</dbReference>
<dbReference type="Proteomes" id="UP000053372">
    <property type="component" value="Unassembled WGS sequence"/>
</dbReference>
<dbReference type="InterPro" id="IPR050491">
    <property type="entry name" value="AmpC-like"/>
</dbReference>
<dbReference type="Gene3D" id="3.40.710.10">
    <property type="entry name" value="DD-peptidase/beta-lactamase superfamily"/>
    <property type="match status" value="1"/>
</dbReference>
<accession>A0A0V7ZDM1</accession>
<dbReference type="OrthoDB" id="9797709at2"/>
<protein>
    <recommendedName>
        <fullName evidence="1">Beta-lactamase-related domain-containing protein</fullName>
    </recommendedName>
</protein>
<comment type="caution">
    <text evidence="3">The sequence shown here is derived from an EMBL/GenBank/DDBJ whole genome shotgun (WGS) entry which is preliminary data.</text>
</comment>
<dbReference type="AlphaFoldDB" id="A0A0V7ZDM1"/>